<gene>
    <name evidence="8" type="ORF">FCS21_08605</name>
</gene>
<feature type="domain" description="Response regulatory" evidence="6">
    <location>
        <begin position="6"/>
        <end position="124"/>
    </location>
</feature>
<keyword evidence="3" id="KW-0804">Transcription</keyword>
<sequence>MNYKGHIVVVEDDALLRKAIVNCYQKSNYLTTDFESADGVAEFIEHSLDSQFPVNIIVTDIVMPNTCGYELIDSLHNKPHLGKIFISINSALEHRIKGLRLGADDYIVKPLDSTELLLRTQALLLRIKTLSAVSSDDAANTNINFLHFQVNPESRILRCKNQMVELGYSEHQLLLLMIGQQGSVISKQQIATNLYPQLEKSNRNIDKLVSRLRAKLNKVGGVFDYIITQRGKGYLLVAQV</sequence>
<evidence type="ECO:0000256" key="5">
    <source>
        <dbReference type="PROSITE-ProRule" id="PRU01091"/>
    </source>
</evidence>
<feature type="modified residue" description="4-aspartylphosphate" evidence="4">
    <location>
        <position position="60"/>
    </location>
</feature>
<organism evidence="8 9">
    <name type="scientific">Colwellia ponticola</name>
    <dbReference type="NCBI Taxonomy" id="2304625"/>
    <lineage>
        <taxon>Bacteria</taxon>
        <taxon>Pseudomonadati</taxon>
        <taxon>Pseudomonadota</taxon>
        <taxon>Gammaproteobacteria</taxon>
        <taxon>Alteromonadales</taxon>
        <taxon>Colwelliaceae</taxon>
        <taxon>Colwellia</taxon>
    </lineage>
</organism>
<name>A0A8H2PM17_9GAMM</name>
<dbReference type="GO" id="GO:0000976">
    <property type="term" value="F:transcription cis-regulatory region binding"/>
    <property type="evidence" value="ECO:0007669"/>
    <property type="project" value="TreeGrafter"/>
</dbReference>
<evidence type="ECO:0000259" key="6">
    <source>
        <dbReference type="PROSITE" id="PS50110"/>
    </source>
</evidence>
<dbReference type="InterPro" id="IPR036388">
    <property type="entry name" value="WH-like_DNA-bd_sf"/>
</dbReference>
<comment type="caution">
    <text evidence="8">The sequence shown here is derived from an EMBL/GenBank/DDBJ whole genome shotgun (WGS) entry which is preliminary data.</text>
</comment>
<accession>A0A8H2PM17</accession>
<evidence type="ECO:0000256" key="4">
    <source>
        <dbReference type="PROSITE-ProRule" id="PRU00169"/>
    </source>
</evidence>
<dbReference type="GO" id="GO:0032993">
    <property type="term" value="C:protein-DNA complex"/>
    <property type="evidence" value="ECO:0007669"/>
    <property type="project" value="TreeGrafter"/>
</dbReference>
<dbReference type="OrthoDB" id="9802426at2"/>
<dbReference type="InterPro" id="IPR001867">
    <property type="entry name" value="OmpR/PhoB-type_DNA-bd"/>
</dbReference>
<evidence type="ECO:0000256" key="2">
    <source>
        <dbReference type="ARBA" id="ARBA00023125"/>
    </source>
</evidence>
<dbReference type="InterPro" id="IPR001789">
    <property type="entry name" value="Sig_transdc_resp-reg_receiver"/>
</dbReference>
<dbReference type="EMBL" id="SZVP01000006">
    <property type="protein sequence ID" value="TMM45439.1"/>
    <property type="molecule type" value="Genomic_DNA"/>
</dbReference>
<proteinExistence type="predicted"/>
<keyword evidence="4" id="KW-0597">Phosphoprotein</keyword>
<evidence type="ECO:0000313" key="9">
    <source>
        <dbReference type="Proteomes" id="UP000307702"/>
    </source>
</evidence>
<dbReference type="Pfam" id="PF00486">
    <property type="entry name" value="Trans_reg_C"/>
    <property type="match status" value="1"/>
</dbReference>
<evidence type="ECO:0000313" key="8">
    <source>
        <dbReference type="EMBL" id="TMM45439.1"/>
    </source>
</evidence>
<dbReference type="AlphaFoldDB" id="A0A8H2PM17"/>
<reference evidence="8 9" key="1">
    <citation type="submission" date="2019-05" db="EMBL/GenBank/DDBJ databases">
        <title>Colwellia ponticola sp. nov., isolated from seawater.</title>
        <authorList>
            <person name="Yoon J.-H."/>
        </authorList>
    </citation>
    <scope>NUCLEOTIDE SEQUENCE [LARGE SCALE GENOMIC DNA]</scope>
    <source>
        <strain evidence="8 9">OISW-25</strain>
    </source>
</reference>
<dbReference type="GO" id="GO:0005829">
    <property type="term" value="C:cytosol"/>
    <property type="evidence" value="ECO:0007669"/>
    <property type="project" value="TreeGrafter"/>
</dbReference>
<dbReference type="Gene3D" id="1.10.10.10">
    <property type="entry name" value="Winged helix-like DNA-binding domain superfamily/Winged helix DNA-binding domain"/>
    <property type="match status" value="1"/>
</dbReference>
<evidence type="ECO:0000256" key="3">
    <source>
        <dbReference type="ARBA" id="ARBA00023163"/>
    </source>
</evidence>
<dbReference type="InterPro" id="IPR039420">
    <property type="entry name" value="WalR-like"/>
</dbReference>
<dbReference type="Gene3D" id="6.10.250.690">
    <property type="match status" value="1"/>
</dbReference>
<keyword evidence="1" id="KW-0805">Transcription regulation</keyword>
<dbReference type="PROSITE" id="PS51755">
    <property type="entry name" value="OMPR_PHOB"/>
    <property type="match status" value="1"/>
</dbReference>
<dbReference type="SMART" id="SM00448">
    <property type="entry name" value="REC"/>
    <property type="match status" value="1"/>
</dbReference>
<dbReference type="GO" id="GO:0000156">
    <property type="term" value="F:phosphorelay response regulator activity"/>
    <property type="evidence" value="ECO:0007669"/>
    <property type="project" value="TreeGrafter"/>
</dbReference>
<dbReference type="SMART" id="SM00862">
    <property type="entry name" value="Trans_reg_C"/>
    <property type="match status" value="1"/>
</dbReference>
<dbReference type="Gene3D" id="3.40.50.2300">
    <property type="match status" value="1"/>
</dbReference>
<evidence type="ECO:0000256" key="1">
    <source>
        <dbReference type="ARBA" id="ARBA00023015"/>
    </source>
</evidence>
<dbReference type="Proteomes" id="UP000307702">
    <property type="component" value="Unassembled WGS sequence"/>
</dbReference>
<feature type="domain" description="OmpR/PhoB-type" evidence="7">
    <location>
        <begin position="140"/>
        <end position="238"/>
    </location>
</feature>
<dbReference type="CDD" id="cd00156">
    <property type="entry name" value="REC"/>
    <property type="match status" value="1"/>
</dbReference>
<dbReference type="PANTHER" id="PTHR48111">
    <property type="entry name" value="REGULATOR OF RPOS"/>
    <property type="match status" value="1"/>
</dbReference>
<dbReference type="CDD" id="cd00383">
    <property type="entry name" value="trans_reg_C"/>
    <property type="match status" value="1"/>
</dbReference>
<feature type="DNA-binding region" description="OmpR/PhoB-type" evidence="5">
    <location>
        <begin position="140"/>
        <end position="238"/>
    </location>
</feature>
<dbReference type="PANTHER" id="PTHR48111:SF67">
    <property type="entry name" value="TRANSCRIPTIONAL REGULATORY PROTEIN TCTD"/>
    <property type="match status" value="1"/>
</dbReference>
<evidence type="ECO:0000259" key="7">
    <source>
        <dbReference type="PROSITE" id="PS51755"/>
    </source>
</evidence>
<dbReference type="InterPro" id="IPR011006">
    <property type="entry name" value="CheY-like_superfamily"/>
</dbReference>
<dbReference type="RefSeq" id="WP_138622424.1">
    <property type="nucleotide sequence ID" value="NZ_SZVP01000006.1"/>
</dbReference>
<dbReference type="SUPFAM" id="SSF52172">
    <property type="entry name" value="CheY-like"/>
    <property type="match status" value="1"/>
</dbReference>
<protein>
    <submittedName>
        <fullName evidence="8">Response regulator transcription factor</fullName>
    </submittedName>
</protein>
<dbReference type="InterPro" id="IPR016032">
    <property type="entry name" value="Sig_transdc_resp-reg_C-effctor"/>
</dbReference>
<dbReference type="SUPFAM" id="SSF46894">
    <property type="entry name" value="C-terminal effector domain of the bipartite response regulators"/>
    <property type="match status" value="1"/>
</dbReference>
<dbReference type="PROSITE" id="PS50110">
    <property type="entry name" value="RESPONSE_REGULATORY"/>
    <property type="match status" value="1"/>
</dbReference>
<keyword evidence="9" id="KW-1185">Reference proteome</keyword>
<dbReference type="Pfam" id="PF00072">
    <property type="entry name" value="Response_reg"/>
    <property type="match status" value="1"/>
</dbReference>
<keyword evidence="2 5" id="KW-0238">DNA-binding</keyword>
<dbReference type="GO" id="GO:0006355">
    <property type="term" value="P:regulation of DNA-templated transcription"/>
    <property type="evidence" value="ECO:0007669"/>
    <property type="project" value="InterPro"/>
</dbReference>